<dbReference type="Proteomes" id="UP001165060">
    <property type="component" value="Unassembled WGS sequence"/>
</dbReference>
<evidence type="ECO:0000259" key="6">
    <source>
        <dbReference type="SMART" id="SM00451"/>
    </source>
</evidence>
<evidence type="ECO:0000313" key="8">
    <source>
        <dbReference type="Proteomes" id="UP001165060"/>
    </source>
</evidence>
<comment type="caution">
    <text evidence="7">The sequence shown here is derived from an EMBL/GenBank/DDBJ whole genome shotgun (WGS) entry which is preliminary data.</text>
</comment>
<dbReference type="SUPFAM" id="SSF57667">
    <property type="entry name" value="beta-beta-alpha zinc fingers"/>
    <property type="match status" value="1"/>
</dbReference>
<gene>
    <name evidence="7" type="ORF">TeGR_g1998</name>
</gene>
<dbReference type="PANTHER" id="PTHR45986">
    <property type="entry name" value="ZINC FINGER MATRIN-TYPE PROTEIN 2"/>
    <property type="match status" value="1"/>
</dbReference>
<proteinExistence type="predicted"/>
<dbReference type="Gene3D" id="3.30.160.60">
    <property type="entry name" value="Classic Zinc Finger"/>
    <property type="match status" value="1"/>
</dbReference>
<evidence type="ECO:0000256" key="5">
    <source>
        <dbReference type="SAM" id="MobiDB-lite"/>
    </source>
</evidence>
<evidence type="ECO:0000313" key="7">
    <source>
        <dbReference type="EMBL" id="GMI25183.1"/>
    </source>
</evidence>
<feature type="domain" description="U1-type" evidence="6">
    <location>
        <begin position="120"/>
        <end position="154"/>
    </location>
</feature>
<dbReference type="Pfam" id="PF12171">
    <property type="entry name" value="zf-C2H2_jaz"/>
    <property type="match status" value="1"/>
</dbReference>
<dbReference type="InterPro" id="IPR040107">
    <property type="entry name" value="Snu23"/>
</dbReference>
<evidence type="ECO:0000256" key="3">
    <source>
        <dbReference type="ARBA" id="ARBA00022833"/>
    </source>
</evidence>
<keyword evidence="8" id="KW-1185">Reference proteome</keyword>
<protein>
    <recommendedName>
        <fullName evidence="6">U1-type domain-containing protein</fullName>
    </recommendedName>
</protein>
<dbReference type="SMART" id="SM00451">
    <property type="entry name" value="ZnF_U1"/>
    <property type="match status" value="1"/>
</dbReference>
<dbReference type="EMBL" id="BRYB01000205">
    <property type="protein sequence ID" value="GMI25183.1"/>
    <property type="molecule type" value="Genomic_DNA"/>
</dbReference>
<dbReference type="InterPro" id="IPR003604">
    <property type="entry name" value="Matrin/U1-like-C_Znf_C2H2"/>
</dbReference>
<dbReference type="InterPro" id="IPR036236">
    <property type="entry name" value="Znf_C2H2_sf"/>
</dbReference>
<evidence type="ECO:0000256" key="4">
    <source>
        <dbReference type="ARBA" id="ARBA00023242"/>
    </source>
</evidence>
<keyword evidence="4" id="KW-0539">Nucleus</keyword>
<feature type="compositionally biased region" description="Acidic residues" evidence="5">
    <location>
        <begin position="236"/>
        <end position="245"/>
    </location>
</feature>
<sequence length="262" mass="28413">MAPPESGKPLNVERRTWDNEAYAARASERASRGGDVEDQGEDAAYQKVARVKALQSAGGEVEEFFKAADSGAAGPSGSSRAYLKARTGKVDITSKVGSSELIVEAQDVKITDGVTKSASGVGWYCKVCDCFLKDSLGYLDHINGKKHQRALGYTMRVEQSTVSGVKGKLAELKARKEAEGKAPLVTAQKSEKDKEKEARKAESEAERLLREKEEAKARKWEEKKRKREEKRKAEEAEAAGEDGEGMDPAMAAMMGFSGFGGK</sequence>
<keyword evidence="1" id="KW-0479">Metal-binding</keyword>
<evidence type="ECO:0000256" key="1">
    <source>
        <dbReference type="ARBA" id="ARBA00022723"/>
    </source>
</evidence>
<keyword evidence="3" id="KW-0862">Zinc</keyword>
<feature type="region of interest" description="Disordered" evidence="5">
    <location>
        <begin position="177"/>
        <end position="262"/>
    </location>
</feature>
<organism evidence="7 8">
    <name type="scientific">Tetraparma gracilis</name>
    <dbReference type="NCBI Taxonomy" id="2962635"/>
    <lineage>
        <taxon>Eukaryota</taxon>
        <taxon>Sar</taxon>
        <taxon>Stramenopiles</taxon>
        <taxon>Ochrophyta</taxon>
        <taxon>Bolidophyceae</taxon>
        <taxon>Parmales</taxon>
        <taxon>Triparmaceae</taxon>
        <taxon>Tetraparma</taxon>
    </lineage>
</organism>
<name>A0ABQ6MFM8_9STRA</name>
<reference evidence="7 8" key="1">
    <citation type="journal article" date="2023" name="Commun. Biol.">
        <title>Genome analysis of Parmales, the sister group of diatoms, reveals the evolutionary specialization of diatoms from phago-mixotrophs to photoautotrophs.</title>
        <authorList>
            <person name="Ban H."/>
            <person name="Sato S."/>
            <person name="Yoshikawa S."/>
            <person name="Yamada K."/>
            <person name="Nakamura Y."/>
            <person name="Ichinomiya M."/>
            <person name="Sato N."/>
            <person name="Blanc-Mathieu R."/>
            <person name="Endo H."/>
            <person name="Kuwata A."/>
            <person name="Ogata H."/>
        </authorList>
    </citation>
    <scope>NUCLEOTIDE SEQUENCE [LARGE SCALE GENOMIC DNA]</scope>
</reference>
<evidence type="ECO:0000256" key="2">
    <source>
        <dbReference type="ARBA" id="ARBA00022771"/>
    </source>
</evidence>
<keyword evidence="2" id="KW-0863">Zinc-finger</keyword>
<dbReference type="InterPro" id="IPR022755">
    <property type="entry name" value="Znf_C2H2_jaz"/>
</dbReference>
<feature type="compositionally biased region" description="Basic and acidic residues" evidence="5">
    <location>
        <begin position="189"/>
        <end position="223"/>
    </location>
</feature>
<dbReference type="PANTHER" id="PTHR45986:SF1">
    <property type="entry name" value="ZINC FINGER MATRIN-TYPE PROTEIN 2"/>
    <property type="match status" value="1"/>
</dbReference>
<accession>A0ABQ6MFM8</accession>